<feature type="transmembrane region" description="Helical" evidence="1">
    <location>
        <begin position="525"/>
        <end position="544"/>
    </location>
</feature>
<dbReference type="SUPFAM" id="SSF82714">
    <property type="entry name" value="Multidrug efflux transporter AcrB TolC docking domain, DN and DC subdomains"/>
    <property type="match status" value="2"/>
</dbReference>
<feature type="transmembrane region" description="Helical" evidence="1">
    <location>
        <begin position="336"/>
        <end position="352"/>
    </location>
</feature>
<dbReference type="Gene3D" id="3.30.70.1430">
    <property type="entry name" value="Multidrug efflux transporter AcrB pore domain"/>
    <property type="match status" value="2"/>
</dbReference>
<gene>
    <name evidence="2" type="ORF">HLVA_00820</name>
</gene>
<dbReference type="Proteomes" id="UP001321582">
    <property type="component" value="Chromosome"/>
</dbReference>
<feature type="transmembrane region" description="Helical" evidence="1">
    <location>
        <begin position="431"/>
        <end position="451"/>
    </location>
</feature>
<dbReference type="AlphaFoldDB" id="A0AAU9DMJ4"/>
<dbReference type="PANTHER" id="PTHR32063:SF0">
    <property type="entry name" value="SWARMING MOTILITY PROTEIN SWRC"/>
    <property type="match status" value="1"/>
</dbReference>
<keyword evidence="1" id="KW-1133">Transmembrane helix</keyword>
<dbReference type="Gene3D" id="3.30.70.1440">
    <property type="entry name" value="Multidrug efflux transporter AcrB pore domain"/>
    <property type="match status" value="1"/>
</dbReference>
<dbReference type="InterPro" id="IPR027463">
    <property type="entry name" value="AcrB_DN_DC_subdom"/>
</dbReference>
<keyword evidence="1" id="KW-0812">Transmembrane</keyword>
<organism evidence="2 3">
    <name type="scientific">Haliovirga abyssi</name>
    <dbReference type="NCBI Taxonomy" id="2996794"/>
    <lineage>
        <taxon>Bacteria</taxon>
        <taxon>Fusobacteriati</taxon>
        <taxon>Fusobacteriota</taxon>
        <taxon>Fusobacteriia</taxon>
        <taxon>Fusobacteriales</taxon>
        <taxon>Haliovirgaceae</taxon>
        <taxon>Haliovirga</taxon>
    </lineage>
</organism>
<dbReference type="Gene3D" id="3.30.70.1320">
    <property type="entry name" value="Multidrug efflux transporter AcrB pore domain like"/>
    <property type="match status" value="1"/>
</dbReference>
<accession>A0AAU9DMJ4</accession>
<feature type="transmembrane region" description="Helical" evidence="1">
    <location>
        <begin position="970"/>
        <end position="996"/>
    </location>
</feature>
<feature type="transmembrane region" description="Helical" evidence="1">
    <location>
        <begin position="359"/>
        <end position="376"/>
    </location>
</feature>
<dbReference type="GO" id="GO:0042910">
    <property type="term" value="F:xenobiotic transmembrane transporter activity"/>
    <property type="evidence" value="ECO:0007669"/>
    <property type="project" value="TreeGrafter"/>
</dbReference>
<evidence type="ECO:0000256" key="1">
    <source>
        <dbReference type="SAM" id="Phobius"/>
    </source>
</evidence>
<dbReference type="SUPFAM" id="SSF82866">
    <property type="entry name" value="Multidrug efflux transporter AcrB transmembrane domain"/>
    <property type="match status" value="2"/>
</dbReference>
<dbReference type="Gene3D" id="3.30.2090.10">
    <property type="entry name" value="Multidrug efflux transporter AcrB TolC docking domain, DN and DC subdomains"/>
    <property type="match status" value="2"/>
</dbReference>
<feature type="transmembrane region" description="Helical" evidence="1">
    <location>
        <begin position="941"/>
        <end position="964"/>
    </location>
</feature>
<keyword evidence="1" id="KW-0472">Membrane</keyword>
<feature type="transmembrane region" description="Helical" evidence="1">
    <location>
        <begin position="12"/>
        <end position="33"/>
    </location>
</feature>
<proteinExistence type="predicted"/>
<feature type="transmembrane region" description="Helical" evidence="1">
    <location>
        <begin position="863"/>
        <end position="887"/>
    </location>
</feature>
<dbReference type="Gene3D" id="1.20.1640.10">
    <property type="entry name" value="Multidrug efflux transporter AcrB transmembrane domain"/>
    <property type="match status" value="2"/>
</dbReference>
<name>A0AAU9DMJ4_9FUSO</name>
<dbReference type="RefSeq" id="WP_307904465.1">
    <property type="nucleotide sequence ID" value="NZ_AP027059.1"/>
</dbReference>
<dbReference type="Pfam" id="PF00873">
    <property type="entry name" value="ACR_tran"/>
    <property type="match status" value="1"/>
</dbReference>
<feature type="transmembrane region" description="Helical" evidence="1">
    <location>
        <begin position="463"/>
        <end position="485"/>
    </location>
</feature>
<feature type="transmembrane region" description="Helical" evidence="1">
    <location>
        <begin position="893"/>
        <end position="920"/>
    </location>
</feature>
<sequence length="1011" mass="110939">MKWLSSLSIERPVTTIMLIVTMIALGLVSLVGLPVELMPNLNFPVITVATGYSGVAPQDMEELVTKPIENAIESIEGVKTMTSSSKEGMSHVVVEFEWGTNLDSKSIDIKDKINLIKRMLPSDIDDPIVSKRNIMKNEVAMKLNLSGGNLSDLKKIADDVLKPKFERIPGVGSVDIYGGLDKEILVKVDPYKLESYGLTVDSLINLLRTASVNMPAGNIKEGGKEFLVRILGKAESVNDIKNIVISNKNGNTLYLKDVVDIMLGTEDRDNYNRFNGKESISLNLIKESGGNTVSIADNAKKMMKTLKNELPEGVKLTIGQDKSTYIKDSMSMVRDSALMALVLAAIILFIFLKNIRATLIISTAIPTSIIFTFVLIKYKGISMNLLSLGGLALGVGMLVDNSVIVLENIYRHLTEYKKPVIEAARDGAAEMGLPILASTATTVAVFLPVAFTKGIAGEIFRDFSYTVAFSLLASMIVALTFVPMISSKILKEGRETNKEGKLFVKLKEKYSKWIGIALSNRWKTLGIAVFIFAIVITAGIKFVGLDFFPSTDSGEYTVTATLPTGFDLEKANKIGKKIEKIVKANKYTKKYITQVTKKTIIVDVETPSKDLRKVSIEDISSNIREKMKNIPDITYTVKGSSRGGGGGGAAIQVSIQGDNYVILEKLSNKVKEKIKSLKGIVDVESSFEGGNPEVRIKINREKAEYYGLNISYISSIINSKMAGIVPLKIQSSGQDIKVKLILKKEYRDSIKKLEDILISTRNGETVRLKEIANFEQGEGPTQILREDKRREIIVSANNSGISLGNATKEITKAINGIKFPSGYSYKFGGSQKSMMEAMQSLVVAFLIAIFLVYMILASQFESFILPAIIMISVPFSLVGVYLGLMITGFSLSITVMIGIIMLAGIVVNNAIVLIDYINLLKAREIDRHEAIKKAGKTRLRPILMTTTTTVFGMIPLAMGIGASSDFYQPLAISVIFGLSVSTLLTLIVIPVLYSLFDDFHIWYMKKRGKAE</sequence>
<evidence type="ECO:0000313" key="3">
    <source>
        <dbReference type="Proteomes" id="UP001321582"/>
    </source>
</evidence>
<reference evidence="2 3" key="1">
    <citation type="submission" date="2022-11" db="EMBL/GenBank/DDBJ databases">
        <title>Haliovirga abyssi gen. nov., sp. nov., a mesophilic fermentative bacterium isolated from the Iheya North hydrothermal field and the proposal of Haliovirgaceae fam. nov.</title>
        <authorList>
            <person name="Miyazaki U."/>
            <person name="Tame A."/>
            <person name="Miyazaki J."/>
            <person name="Takai K."/>
            <person name="Sawayama S."/>
            <person name="Kitajima M."/>
            <person name="Okamoto A."/>
            <person name="Nakagawa S."/>
        </authorList>
    </citation>
    <scope>NUCLEOTIDE SEQUENCE [LARGE SCALE GENOMIC DNA]</scope>
    <source>
        <strain evidence="2 3">IC12</strain>
    </source>
</reference>
<protein>
    <submittedName>
        <fullName evidence="2">Acriflavin resistance protein</fullName>
    </submittedName>
</protein>
<dbReference type="PANTHER" id="PTHR32063">
    <property type="match status" value="1"/>
</dbReference>
<feature type="transmembrane region" description="Helical" evidence="1">
    <location>
        <begin position="837"/>
        <end position="856"/>
    </location>
</feature>
<dbReference type="GO" id="GO:0005886">
    <property type="term" value="C:plasma membrane"/>
    <property type="evidence" value="ECO:0007669"/>
    <property type="project" value="TreeGrafter"/>
</dbReference>
<dbReference type="PRINTS" id="PR00702">
    <property type="entry name" value="ACRIFLAVINRP"/>
</dbReference>
<dbReference type="InterPro" id="IPR001036">
    <property type="entry name" value="Acrflvin-R"/>
</dbReference>
<feature type="transmembrane region" description="Helical" evidence="1">
    <location>
        <begin position="388"/>
        <end position="410"/>
    </location>
</feature>
<keyword evidence="3" id="KW-1185">Reference proteome</keyword>
<dbReference type="KEGG" id="haby:HLVA_00820"/>
<evidence type="ECO:0000313" key="2">
    <source>
        <dbReference type="EMBL" id="BDU49513.1"/>
    </source>
</evidence>
<dbReference type="SUPFAM" id="SSF82693">
    <property type="entry name" value="Multidrug efflux transporter AcrB pore domain, PN1, PN2, PC1 and PC2 subdomains"/>
    <property type="match status" value="2"/>
</dbReference>
<dbReference type="EMBL" id="AP027059">
    <property type="protein sequence ID" value="BDU49513.1"/>
    <property type="molecule type" value="Genomic_DNA"/>
</dbReference>